<evidence type="ECO:0000313" key="2">
    <source>
        <dbReference type="Proteomes" id="UP000196053"/>
    </source>
</evidence>
<accession>A0A0K8J607</accession>
<dbReference type="Gene3D" id="3.40.50.150">
    <property type="entry name" value="Vaccinia Virus protein VP39"/>
    <property type="match status" value="1"/>
</dbReference>
<evidence type="ECO:0000313" key="1">
    <source>
        <dbReference type="EMBL" id="CUH92794.1"/>
    </source>
</evidence>
<dbReference type="KEGG" id="hsd:SD1D_1248"/>
<organism evidence="1 2">
    <name type="scientific">Herbinix luporum</name>
    <dbReference type="NCBI Taxonomy" id="1679721"/>
    <lineage>
        <taxon>Bacteria</taxon>
        <taxon>Bacillati</taxon>
        <taxon>Bacillota</taxon>
        <taxon>Clostridia</taxon>
        <taxon>Lachnospirales</taxon>
        <taxon>Lachnospiraceae</taxon>
        <taxon>Herbinix</taxon>
    </lineage>
</organism>
<name>A0A0K8J607_9FIRM</name>
<dbReference type="OrthoDB" id="9780095at2"/>
<protein>
    <submittedName>
        <fullName evidence="1">Uncharacterized protein</fullName>
    </submittedName>
</protein>
<gene>
    <name evidence="1" type="ORF">SD1D_1248</name>
</gene>
<dbReference type="RefSeq" id="WP_157893102.1">
    <property type="nucleotide sequence ID" value="NZ_DUPS01000063.1"/>
</dbReference>
<dbReference type="SUPFAM" id="SSF53335">
    <property type="entry name" value="S-adenosyl-L-methionine-dependent methyltransferases"/>
    <property type="match status" value="1"/>
</dbReference>
<dbReference type="AlphaFoldDB" id="A0A0K8J607"/>
<dbReference type="EMBL" id="LN879430">
    <property type="protein sequence ID" value="CUH92794.1"/>
    <property type="molecule type" value="Genomic_DNA"/>
</dbReference>
<proteinExistence type="predicted"/>
<reference evidence="2" key="1">
    <citation type="submission" date="2015-09" db="EMBL/GenBank/DDBJ databases">
        <authorList>
            <person name="Wibberg D."/>
        </authorList>
    </citation>
    <scope>NUCLEOTIDE SEQUENCE [LARGE SCALE GENOMIC DNA]</scope>
    <source>
        <strain evidence="2">SD1D</strain>
    </source>
</reference>
<sequence>MLGIRTVGIREWKDSKVHYNRYEATPYKALNSLFKHYKFNKTDKVVDFGCGRGRVAFYIHNHFHIPVTGIEVNDKTFEEALDNKARYRFKAKDISAPIKFHYGLAEHYKIDKSENCFYFFNPFSVQIFKKVVRNILYSVEKDLRTVDLILYYPIEEYKEFLKTCTPFTIINKIRIPGTRDIREKFIIYRLREEDYISYENRWQDISGF</sequence>
<dbReference type="InterPro" id="IPR029063">
    <property type="entry name" value="SAM-dependent_MTases_sf"/>
</dbReference>
<keyword evidence="2" id="KW-1185">Reference proteome</keyword>
<dbReference type="Proteomes" id="UP000196053">
    <property type="component" value="Chromosome I"/>
</dbReference>
<dbReference type="CDD" id="cd02440">
    <property type="entry name" value="AdoMet_MTases"/>
    <property type="match status" value="1"/>
</dbReference>